<dbReference type="SMART" id="SM00320">
    <property type="entry name" value="WD40"/>
    <property type="match status" value="11"/>
</dbReference>
<dbReference type="Gene3D" id="2.130.10.10">
    <property type="entry name" value="YVTN repeat-like/Quinoprotein amine dehydrogenase"/>
    <property type="match status" value="4"/>
</dbReference>
<evidence type="ECO:0000256" key="1">
    <source>
        <dbReference type="ARBA" id="ARBA00004230"/>
    </source>
</evidence>
<evidence type="ECO:0000256" key="9">
    <source>
        <dbReference type="ARBA" id="ARBA00029456"/>
    </source>
</evidence>
<evidence type="ECO:0000256" key="4">
    <source>
        <dbReference type="ARBA" id="ARBA00022574"/>
    </source>
</evidence>
<evidence type="ECO:0000256" key="6">
    <source>
        <dbReference type="ARBA" id="ARBA00022846"/>
    </source>
</evidence>
<evidence type="ECO:0000256" key="11">
    <source>
        <dbReference type="PROSITE-ProRule" id="PRU00221"/>
    </source>
</evidence>
<evidence type="ECO:0000259" key="12">
    <source>
        <dbReference type="Pfam" id="PF23409"/>
    </source>
</evidence>
<protein>
    <recommendedName>
        <fullName evidence="10">Cilia- and flagella-associated protein 52</fullName>
    </recommendedName>
</protein>
<dbReference type="InterPro" id="IPR050630">
    <property type="entry name" value="WD_repeat_EMAP"/>
</dbReference>
<reference evidence="13" key="1">
    <citation type="submission" date="2023-07" db="EMBL/GenBank/DDBJ databases">
        <authorList>
            <consortium name="AG Swart"/>
            <person name="Singh M."/>
            <person name="Singh A."/>
            <person name="Seah K."/>
            <person name="Emmerich C."/>
        </authorList>
    </citation>
    <scope>NUCLEOTIDE SEQUENCE</scope>
    <source>
        <strain evidence="13">DP1</strain>
    </source>
</reference>
<keyword evidence="3" id="KW-0963">Cytoplasm</keyword>
<dbReference type="FunFam" id="2.130.10.10:FF:000207">
    <property type="entry name" value="Cilia- and flagella-associated protein 52"/>
    <property type="match status" value="1"/>
</dbReference>
<dbReference type="InterPro" id="IPR036322">
    <property type="entry name" value="WD40_repeat_dom_sf"/>
</dbReference>
<dbReference type="CDD" id="cd00200">
    <property type="entry name" value="WD40"/>
    <property type="match status" value="1"/>
</dbReference>
<comment type="similarity">
    <text evidence="9">Belongs to the CFAP52 family.</text>
</comment>
<dbReference type="InterPro" id="IPR055439">
    <property type="entry name" value="Beta-prop_EML_1st"/>
</dbReference>
<dbReference type="PANTHER" id="PTHR13720:SF14">
    <property type="entry name" value="CILIA- AND FLAGELLA-ASSOCIATED PROTEIN 52"/>
    <property type="match status" value="1"/>
</dbReference>
<dbReference type="PROSITE" id="PS00678">
    <property type="entry name" value="WD_REPEATS_1"/>
    <property type="match status" value="1"/>
</dbReference>
<keyword evidence="14" id="KW-1185">Reference proteome</keyword>
<accession>A0AAD1U364</accession>
<keyword evidence="6" id="KW-0282">Flagellum</keyword>
<dbReference type="SUPFAM" id="SSF50978">
    <property type="entry name" value="WD40 repeat-like"/>
    <property type="match status" value="2"/>
</dbReference>
<evidence type="ECO:0000256" key="5">
    <source>
        <dbReference type="ARBA" id="ARBA00022737"/>
    </source>
</evidence>
<evidence type="ECO:0000313" key="13">
    <source>
        <dbReference type="EMBL" id="CAI2361422.1"/>
    </source>
</evidence>
<evidence type="ECO:0000313" key="14">
    <source>
        <dbReference type="Proteomes" id="UP001295684"/>
    </source>
</evidence>
<feature type="repeat" description="WD" evidence="11">
    <location>
        <begin position="530"/>
        <end position="571"/>
    </location>
</feature>
<feature type="repeat" description="WD" evidence="11">
    <location>
        <begin position="446"/>
        <end position="481"/>
    </location>
</feature>
<organism evidence="13 14">
    <name type="scientific">Euplotes crassus</name>
    <dbReference type="NCBI Taxonomy" id="5936"/>
    <lineage>
        <taxon>Eukaryota</taxon>
        <taxon>Sar</taxon>
        <taxon>Alveolata</taxon>
        <taxon>Ciliophora</taxon>
        <taxon>Intramacronucleata</taxon>
        <taxon>Spirotrichea</taxon>
        <taxon>Hypotrichia</taxon>
        <taxon>Euplotida</taxon>
        <taxon>Euplotidae</taxon>
        <taxon>Moneuplotes</taxon>
    </lineage>
</organism>
<dbReference type="InterPro" id="IPR001680">
    <property type="entry name" value="WD40_rpt"/>
</dbReference>
<evidence type="ECO:0000256" key="3">
    <source>
        <dbReference type="ARBA" id="ARBA00022490"/>
    </source>
</evidence>
<evidence type="ECO:0000256" key="2">
    <source>
        <dbReference type="ARBA" id="ARBA00004496"/>
    </source>
</evidence>
<proteinExistence type="inferred from homology"/>
<dbReference type="InterPro" id="IPR015943">
    <property type="entry name" value="WD40/YVTN_repeat-like_dom_sf"/>
</dbReference>
<feature type="repeat" description="WD" evidence="11">
    <location>
        <begin position="572"/>
        <end position="604"/>
    </location>
</feature>
<gene>
    <name evidence="13" type="ORF">ECRASSUSDP1_LOCUS2733</name>
</gene>
<dbReference type="Proteomes" id="UP001295684">
    <property type="component" value="Unassembled WGS sequence"/>
</dbReference>
<evidence type="ECO:0000256" key="10">
    <source>
        <dbReference type="ARBA" id="ARBA00029552"/>
    </source>
</evidence>
<keyword evidence="8" id="KW-0966">Cell projection</keyword>
<name>A0AAD1U364_EUPCR</name>
<sequence length="628" mass="69362">METELELSAVIGFKGTVADGLILHPNNEHLLFPLGTTIVVRHIIERTQQFLRGHDNNISVITVSDSGKYIASGQQTHMGFQADVIIWDFDTMSILHRLKLLHKVLIQSLTFSFNEMYLASVGGQDDANLVIWDIESGNAVCGNPTGTNAVNRICFYNNSDDRLISIHDYQVLIWSADYSNKKISNDLVNLGQVKRKFTCVVIDHSDSFAYMGTKTGDIVEISLDKAMYKRIGPVKRLFSLGINCITQVPNGDILVGAGDGTIAKIDHSNMRVKSEAEVLGAVTSFSLTADGTHCFVGTDKATIYWSDTDTIEPELRNTCHYAQINDLAFPYGFSKVFATCSINDIRVWNSKTRQELLRIEVPGLECHSIDFLKNGKSIISGWNDGKIRAFLPQSGKLLYVINDAHNHGVTVVAGTNDCSRIVSGGEQGEVRVWSIGSQTQVMEASLKEHRARVSDIKINANDDQAVSSSHDGSCIVWDLENFTRIICLFESTMFKQVVYHPDESQLLTAGSDRKITYWDCYDGQAIRMLDGSDSGEINAIDITKEGEHCVSGGEDKLVKIWNYDEGICYNQGTGHSGTITRVKISPDQSFMVSVGSEGAIFIWETPKEVIEAKADSEMPEAPEDGEVA</sequence>
<dbReference type="PROSITE" id="PS50082">
    <property type="entry name" value="WD_REPEATS_2"/>
    <property type="match status" value="5"/>
</dbReference>
<dbReference type="FunFam" id="2.130.10.10:FF:001320">
    <property type="entry name" value="Predicted protein"/>
    <property type="match status" value="1"/>
</dbReference>
<dbReference type="Pfam" id="PF23409">
    <property type="entry name" value="Beta-prop_EML"/>
    <property type="match status" value="1"/>
</dbReference>
<keyword evidence="5" id="KW-0677">Repeat</keyword>
<feature type="repeat" description="WD" evidence="11">
    <location>
        <begin position="497"/>
        <end position="528"/>
    </location>
</feature>
<feature type="domain" description="EML-like first beta-propeller" evidence="12">
    <location>
        <begin position="47"/>
        <end position="303"/>
    </location>
</feature>
<feature type="repeat" description="WD" evidence="11">
    <location>
        <begin position="402"/>
        <end position="443"/>
    </location>
</feature>
<dbReference type="EMBL" id="CAMPGE010002613">
    <property type="protein sequence ID" value="CAI2361422.1"/>
    <property type="molecule type" value="Genomic_DNA"/>
</dbReference>
<keyword evidence="4 11" id="KW-0853">WD repeat</keyword>
<dbReference type="GO" id="GO:0031514">
    <property type="term" value="C:motile cilium"/>
    <property type="evidence" value="ECO:0007669"/>
    <property type="project" value="UniProtKB-SubCell"/>
</dbReference>
<dbReference type="AlphaFoldDB" id="A0AAD1U364"/>
<dbReference type="InterPro" id="IPR019775">
    <property type="entry name" value="WD40_repeat_CS"/>
</dbReference>
<dbReference type="PANTHER" id="PTHR13720">
    <property type="entry name" value="WD-40 REPEAT PROTEIN"/>
    <property type="match status" value="1"/>
</dbReference>
<dbReference type="PROSITE" id="PS50294">
    <property type="entry name" value="WD_REPEATS_REGION"/>
    <property type="match status" value="3"/>
</dbReference>
<dbReference type="Pfam" id="PF00400">
    <property type="entry name" value="WD40"/>
    <property type="match status" value="4"/>
</dbReference>
<comment type="caution">
    <text evidence="13">The sequence shown here is derived from an EMBL/GenBank/DDBJ whole genome shotgun (WGS) entry which is preliminary data.</text>
</comment>
<keyword evidence="7" id="KW-0969">Cilium</keyword>
<evidence type="ECO:0000256" key="8">
    <source>
        <dbReference type="ARBA" id="ARBA00023273"/>
    </source>
</evidence>
<comment type="subcellular location">
    <subcellularLocation>
        <location evidence="1">Cell projection</location>
        <location evidence="1">Cilium</location>
        <location evidence="1">Flagellum</location>
    </subcellularLocation>
    <subcellularLocation>
        <location evidence="2">Cytoplasm</location>
    </subcellularLocation>
</comment>
<dbReference type="GO" id="GO:0005930">
    <property type="term" value="C:axoneme"/>
    <property type="evidence" value="ECO:0007669"/>
    <property type="project" value="UniProtKB-ARBA"/>
</dbReference>
<evidence type="ECO:0000256" key="7">
    <source>
        <dbReference type="ARBA" id="ARBA00023069"/>
    </source>
</evidence>